<accession>A0A4Q0NXS6</accession>
<comment type="caution">
    <text evidence="2">The sequence shown here is derived from an EMBL/GenBank/DDBJ whole genome shotgun (WGS) entry which is preliminary data.</text>
</comment>
<evidence type="ECO:0000256" key="1">
    <source>
        <dbReference type="SAM" id="Phobius"/>
    </source>
</evidence>
<name>A0A4Q0NXS6_9FLAO</name>
<keyword evidence="1" id="KW-1133">Transmembrane helix</keyword>
<dbReference type="Proteomes" id="UP000289821">
    <property type="component" value="Unassembled WGS sequence"/>
</dbReference>
<protein>
    <submittedName>
        <fullName evidence="2">Uncharacterized protein</fullName>
    </submittedName>
</protein>
<gene>
    <name evidence="2" type="ORF">DSM04_102542</name>
</gene>
<dbReference type="EMBL" id="QOVI01000002">
    <property type="protein sequence ID" value="RXG16960.1"/>
    <property type="molecule type" value="Genomic_DNA"/>
</dbReference>
<proteinExistence type="predicted"/>
<feature type="transmembrane region" description="Helical" evidence="1">
    <location>
        <begin position="7"/>
        <end position="33"/>
    </location>
</feature>
<evidence type="ECO:0000313" key="3">
    <source>
        <dbReference type="Proteomes" id="UP000289821"/>
    </source>
</evidence>
<dbReference type="AlphaFoldDB" id="A0A4Q0NXS6"/>
<keyword evidence="1" id="KW-0812">Transmembrane</keyword>
<sequence length="46" mass="5453">MKISKMNWVYIIAALITLVGLITGKYFFLFFAIPFGFNWFKSKKEE</sequence>
<organism evidence="2 3">
    <name type="scientific">Leeuwenhoekiella aestuarii</name>
    <dbReference type="NCBI Taxonomy" id="2249426"/>
    <lineage>
        <taxon>Bacteria</taxon>
        <taxon>Pseudomonadati</taxon>
        <taxon>Bacteroidota</taxon>
        <taxon>Flavobacteriia</taxon>
        <taxon>Flavobacteriales</taxon>
        <taxon>Flavobacteriaceae</taxon>
        <taxon>Leeuwenhoekiella</taxon>
    </lineage>
</organism>
<keyword evidence="3" id="KW-1185">Reference proteome</keyword>
<reference evidence="2 3" key="1">
    <citation type="submission" date="2018-07" db="EMBL/GenBank/DDBJ databases">
        <title>Leeuwenhoekiella genomics.</title>
        <authorList>
            <person name="Tahon G."/>
            <person name="Willems A."/>
        </authorList>
    </citation>
    <scope>NUCLEOTIDE SEQUENCE [LARGE SCALE GENOMIC DNA]</scope>
    <source>
        <strain evidence="2 3">R-50232</strain>
    </source>
</reference>
<keyword evidence="1" id="KW-0472">Membrane</keyword>
<evidence type="ECO:0000313" key="2">
    <source>
        <dbReference type="EMBL" id="RXG16960.1"/>
    </source>
</evidence>